<dbReference type="PANTHER" id="PTHR12811:SF0">
    <property type="entry name" value="VACUOLAR PROTEIN SORTING-ASSOCIATED PROTEIN 16 HOMOLOG"/>
    <property type="match status" value="1"/>
</dbReference>
<dbReference type="GO" id="GO:0033263">
    <property type="term" value="C:CORVET complex"/>
    <property type="evidence" value="ECO:0007669"/>
    <property type="project" value="UniProtKB-UniRule"/>
</dbReference>
<comment type="subcellular location">
    <subcellularLocation>
        <location evidence="3">Late endosome membrane</location>
        <topology evidence="3">Peripheral membrane protein</topology>
        <orientation evidence="3">Cytoplasmic side</orientation>
    </subcellularLocation>
    <subcellularLocation>
        <location evidence="3">Lysosome membrane</location>
        <topology evidence="3">Peripheral membrane protein</topology>
        <orientation evidence="3">Cytoplasmic side</orientation>
    </subcellularLocation>
    <text evidence="3">Cytoplasmic, peripheral membrane protein associated with late endosomes/lysosomes.</text>
</comment>
<evidence type="ECO:0000256" key="1">
    <source>
        <dbReference type="ARBA" id="ARBA00009250"/>
    </source>
</evidence>
<dbReference type="EMBL" id="CH477672">
    <property type="protein sequence ID" value="EAT37446.1"/>
    <property type="molecule type" value="Genomic_DNA"/>
</dbReference>
<dbReference type="Gene3D" id="1.10.150.780">
    <property type="entry name" value="Vps16, C-terminal region"/>
    <property type="match status" value="1"/>
</dbReference>
<dbReference type="GO" id="GO:0006886">
    <property type="term" value="P:intracellular protein transport"/>
    <property type="evidence" value="ECO:0007669"/>
    <property type="project" value="InterPro"/>
</dbReference>
<dbReference type="InterPro" id="IPR006926">
    <property type="entry name" value="Vps16_N"/>
</dbReference>
<dbReference type="KEGG" id="aag:5573512"/>
<reference evidence="6" key="2">
    <citation type="journal article" date="2007" name="Science">
        <title>Genome sequence of Aedes aegypti, a major arbovirus vector.</title>
        <authorList>
            <person name="Nene V."/>
            <person name="Wortman J.R."/>
            <person name="Lawson D."/>
            <person name="Haas B."/>
            <person name="Kodira C."/>
            <person name="Tu Z.J."/>
            <person name="Loftus B."/>
            <person name="Xi Z."/>
            <person name="Megy K."/>
            <person name="Grabherr M."/>
            <person name="Ren Q."/>
            <person name="Zdobnov E.M."/>
            <person name="Lobo N.F."/>
            <person name="Campbell K.S."/>
            <person name="Brown S.E."/>
            <person name="Bonaldo M.F."/>
            <person name="Zhu J."/>
            <person name="Sinkins S.P."/>
            <person name="Hogenkamp D.G."/>
            <person name="Amedeo P."/>
            <person name="Arensburger P."/>
            <person name="Atkinson P.W."/>
            <person name="Bidwell S."/>
            <person name="Biedler J."/>
            <person name="Birney E."/>
            <person name="Bruggner R.V."/>
            <person name="Costas J."/>
            <person name="Coy M.R."/>
            <person name="Crabtree J."/>
            <person name="Crawford M."/>
            <person name="Debruyn B."/>
            <person name="Decaprio D."/>
            <person name="Eiglmeier K."/>
            <person name="Eisenstadt E."/>
            <person name="El-Dorry H."/>
            <person name="Gelbart W.M."/>
            <person name="Gomes S.L."/>
            <person name="Hammond M."/>
            <person name="Hannick L.I."/>
            <person name="Hogan J.R."/>
            <person name="Holmes M.H."/>
            <person name="Jaffe D."/>
            <person name="Johnston J.S."/>
            <person name="Kennedy R.C."/>
            <person name="Koo H."/>
            <person name="Kravitz S."/>
            <person name="Kriventseva E.V."/>
            <person name="Kulp D."/>
            <person name="Labutti K."/>
            <person name="Lee E."/>
            <person name="Li S."/>
            <person name="Lovin D.D."/>
            <person name="Mao C."/>
            <person name="Mauceli E."/>
            <person name="Menck C.F."/>
            <person name="Miller J.R."/>
            <person name="Montgomery P."/>
            <person name="Mori A."/>
            <person name="Nascimento A.L."/>
            <person name="Naveira H.F."/>
            <person name="Nusbaum C."/>
            <person name="O'leary S."/>
            <person name="Orvis J."/>
            <person name="Pertea M."/>
            <person name="Quesneville H."/>
            <person name="Reidenbach K.R."/>
            <person name="Rogers Y.H."/>
            <person name="Roth C.W."/>
            <person name="Schneider J.R."/>
            <person name="Schatz M."/>
            <person name="Shumway M."/>
            <person name="Stanke M."/>
            <person name="Stinson E.O."/>
            <person name="Tubio J.M."/>
            <person name="Vanzee J.P."/>
            <person name="Verjovski-Almeida S."/>
            <person name="Werner D."/>
            <person name="White O."/>
            <person name="Wyder S."/>
            <person name="Zeng Q."/>
            <person name="Zhao Q."/>
            <person name="Zhao Y."/>
            <person name="Hill C.A."/>
            <person name="Raikhel A.S."/>
            <person name="Soares M.B."/>
            <person name="Knudson D.L."/>
            <person name="Lee N.H."/>
            <person name="Galagan J."/>
            <person name="Salzberg S.L."/>
            <person name="Paulsen I.T."/>
            <person name="Dimopoulos G."/>
            <person name="Collins F.H."/>
            <person name="Birren B."/>
            <person name="Fraser-Liggett C.M."/>
            <person name="Severson D.W."/>
        </authorList>
    </citation>
    <scope>NUCLEOTIDE SEQUENCE [LARGE SCALE GENOMIC DNA]</scope>
    <source>
        <strain evidence="6">Liverpool</strain>
    </source>
</reference>
<keyword evidence="3" id="KW-0967">Endosome</keyword>
<comment type="function">
    <text evidence="3">Plays a role in vesicle-mediated protein trafficking to lysosomal compartments including the endocytic membrane transport and autophagic pathways. Believed to act as a core component of the putative HOPS and CORVET endosomal tethering complexes.</text>
</comment>
<dbReference type="InterPro" id="IPR038132">
    <property type="entry name" value="Vps16_C_sf"/>
</dbReference>
<reference evidence="6" key="1">
    <citation type="submission" date="2005-10" db="EMBL/GenBank/DDBJ databases">
        <authorList>
            <person name="Loftus B.J."/>
            <person name="Nene V.M."/>
            <person name="Hannick L.I."/>
            <person name="Bidwell S."/>
            <person name="Haas B."/>
            <person name="Amedeo P."/>
            <person name="Orvis J."/>
            <person name="Wortman J.R."/>
            <person name="White O.R."/>
            <person name="Salzberg S."/>
            <person name="Shumway M."/>
            <person name="Koo H."/>
            <person name="Zhao Y."/>
            <person name="Holmes M."/>
            <person name="Miller J."/>
            <person name="Schatz M."/>
            <person name="Pop M."/>
            <person name="Pai G."/>
            <person name="Utterback T."/>
            <person name="Rogers Y.-H."/>
            <person name="Kravitz S."/>
            <person name="Fraser C.M."/>
        </authorList>
    </citation>
    <scope>NUCLEOTIDE SEQUENCE</scope>
    <source>
        <strain evidence="6">Liverpool</strain>
    </source>
</reference>
<dbReference type="AlphaFoldDB" id="A0A1S4FR27"/>
<dbReference type="GO" id="GO:0042144">
    <property type="term" value="P:vacuole fusion, non-autophagic"/>
    <property type="evidence" value="ECO:0007669"/>
    <property type="project" value="TreeGrafter"/>
</dbReference>
<dbReference type="GO" id="GO:0005765">
    <property type="term" value="C:lysosomal membrane"/>
    <property type="evidence" value="ECO:0007669"/>
    <property type="project" value="UniProtKB-SubCell"/>
</dbReference>
<proteinExistence type="inferred from homology"/>
<dbReference type="GO" id="GO:0003779">
    <property type="term" value="F:actin binding"/>
    <property type="evidence" value="ECO:0007669"/>
    <property type="project" value="TreeGrafter"/>
</dbReference>
<protein>
    <recommendedName>
        <fullName evidence="2 3">Vacuolar protein sorting-associated protein 16 homolog</fullName>
    </recommendedName>
</protein>
<dbReference type="Pfam" id="PF04840">
    <property type="entry name" value="Vps16_C"/>
    <property type="match status" value="1"/>
</dbReference>
<dbReference type="InterPro" id="IPR006925">
    <property type="entry name" value="Vps16_C"/>
</dbReference>
<gene>
    <name evidence="6" type="ORF">AaeL_AAEL010559</name>
</gene>
<dbReference type="CTD" id="41107"/>
<dbReference type="GO" id="GO:0031902">
    <property type="term" value="C:late endosome membrane"/>
    <property type="evidence" value="ECO:0007669"/>
    <property type="project" value="UniProtKB-SubCell"/>
</dbReference>
<evidence type="ECO:0000256" key="2">
    <source>
        <dbReference type="ARBA" id="ARBA00017947"/>
    </source>
</evidence>
<dbReference type="Proteomes" id="UP000682892">
    <property type="component" value="Chromosome 1"/>
</dbReference>
<evidence type="ECO:0000313" key="7">
    <source>
        <dbReference type="Proteomes" id="UP000682892"/>
    </source>
</evidence>
<keyword evidence="3" id="KW-0472">Membrane</keyword>
<evidence type="ECO:0000259" key="4">
    <source>
        <dbReference type="Pfam" id="PF04840"/>
    </source>
</evidence>
<evidence type="ECO:0000256" key="3">
    <source>
        <dbReference type="PIRNR" id="PIRNR007949"/>
    </source>
</evidence>
<name>A0A1S4FR27_AEDAE</name>
<feature type="domain" description="Vps16 C-terminal" evidence="4">
    <location>
        <begin position="524"/>
        <end position="824"/>
    </location>
</feature>
<dbReference type="HOGENOM" id="CLU_008909_0_0_1"/>
<dbReference type="Pfam" id="PF04841">
    <property type="entry name" value="Vps16_N"/>
    <property type="match status" value="1"/>
</dbReference>
<dbReference type="OMA" id="WCGDDCL"/>
<accession>A0A1S4FR27</accession>
<evidence type="ECO:0000313" key="6">
    <source>
        <dbReference type="EMBL" id="EAT37446.1"/>
    </source>
</evidence>
<keyword evidence="3" id="KW-0653">Protein transport</keyword>
<keyword evidence="3" id="KW-0813">Transport</keyword>
<feature type="domain" description="Vps16 N-terminal" evidence="5">
    <location>
        <begin position="6"/>
        <end position="426"/>
    </location>
</feature>
<dbReference type="PIRSF" id="PIRSF007949">
    <property type="entry name" value="VPS16"/>
    <property type="match status" value="1"/>
</dbReference>
<dbReference type="InterPro" id="IPR016534">
    <property type="entry name" value="VPS16"/>
</dbReference>
<sequence>MSLLYNTGDWFSLGHGNSYRKIDLYTMDWPASINLEHMTVHAAPYGGPIALVKDTKQFLKLSGGESTKPVIRIFNCSGRLISTINWDNGNSGNLICMGWSDAEEFLVVQADGSVWRYDMFGNFLHKFSMGADVTDVQDAKIFASSSGTGIAVLTASWKIYIVNSVMDPKLRPLSELLSLTSDLTCWELVSKERNTCCLLARGTDVILARHGDSAPTTHTLSMKSEYSSIIAMAVSFNHRHLAIYTNTGAIWLGSADLRTKYCEFATGRTERPQQIGWCCDEDPHPDRQAVIVSYASMVQVIGMTGDSNIYTYDSRTVLIPEMDVVRVLTNTSHELFQRVPQCTSKIFGITISEPASFLFEAHMEFQKRSHKSDEFLCLIQDRLASAVGECVDAAGQEFDSHTQKSLIRAAHFGKSFLPGYNPDGYIEMCRVLRVLNALREPIVGMPLTLRQFNHLQPLVILDRLIFRKHYALAIQIAKHLKLPESRILEHWAFHKIEHDKNDEEVARKISDKFRHHPMGDRERISFANVAKKAQQKGRNKLAITLLEQEPRKSLRVPLLLELDASEKALTAATQSGDTDLIYMVILKMKSTTALSKFQMIIRRFPLAHDLYKKYCQTNSLSTLKDIYSQEDDFQAQAELGLREALEVNNVEVSIPEISVNYKKANRMLEADACDEAKKLMKHQKVLDEKYQKRLYGLPLHETIRQLLLLGDIKYADRLKSEFKVPERRYWWLRISVLSQQFQWDELEKFAKSKKSPIGYEPFVEVCLKQSNLEQAKKYLPRCSEENKFNWYLKAGCLLEAAAIAYDQKDMDGLWRVHGRCTADPALLAKVDNLIGQLASKK</sequence>
<reference evidence="6" key="3">
    <citation type="submission" date="2012-09" db="EMBL/GenBank/DDBJ databases">
        <authorList>
            <consortium name="VectorBase"/>
        </authorList>
    </citation>
    <scope>NUCLEOTIDE SEQUENCE</scope>
    <source>
        <strain evidence="6">Liverpool</strain>
    </source>
</reference>
<comment type="similarity">
    <text evidence="1 3">Belongs to the VPS16 family.</text>
</comment>
<dbReference type="OrthoDB" id="1792at2759"/>
<evidence type="ECO:0000259" key="5">
    <source>
        <dbReference type="Pfam" id="PF04841"/>
    </source>
</evidence>
<dbReference type="PANTHER" id="PTHR12811">
    <property type="entry name" value="VACUOLAR PROTEIN SORTING VPS16"/>
    <property type="match status" value="1"/>
</dbReference>
<organism evidence="6 7">
    <name type="scientific">Aedes aegypti</name>
    <name type="common">Yellowfever mosquito</name>
    <name type="synonym">Culex aegypti</name>
    <dbReference type="NCBI Taxonomy" id="7159"/>
    <lineage>
        <taxon>Eukaryota</taxon>
        <taxon>Metazoa</taxon>
        <taxon>Ecdysozoa</taxon>
        <taxon>Arthropoda</taxon>
        <taxon>Hexapoda</taxon>
        <taxon>Insecta</taxon>
        <taxon>Pterygota</taxon>
        <taxon>Neoptera</taxon>
        <taxon>Endopterygota</taxon>
        <taxon>Diptera</taxon>
        <taxon>Nematocera</taxon>
        <taxon>Culicoidea</taxon>
        <taxon>Culicidae</taxon>
        <taxon>Culicinae</taxon>
        <taxon>Aedini</taxon>
        <taxon>Aedes</taxon>
        <taxon>Stegomyia</taxon>
    </lineage>
</organism>
<dbReference type="GO" id="GO:0030897">
    <property type="term" value="C:HOPS complex"/>
    <property type="evidence" value="ECO:0007669"/>
    <property type="project" value="UniProtKB-UniRule"/>
</dbReference>
<dbReference type="SUPFAM" id="SSF82171">
    <property type="entry name" value="DPP6 N-terminal domain-like"/>
    <property type="match status" value="1"/>
</dbReference>
<keyword evidence="3" id="KW-0458">Lysosome</keyword>
<dbReference type="GO" id="GO:0016197">
    <property type="term" value="P:endosomal transport"/>
    <property type="evidence" value="ECO:0007669"/>
    <property type="project" value="TreeGrafter"/>
</dbReference>